<accession>A0A485PJ33</accession>
<keyword evidence="2" id="KW-1185">Reference proteome</keyword>
<organism evidence="1 2">
    <name type="scientific">Lynx pardinus</name>
    <name type="common">Iberian lynx</name>
    <name type="synonym">Felis pardina</name>
    <dbReference type="NCBI Taxonomy" id="191816"/>
    <lineage>
        <taxon>Eukaryota</taxon>
        <taxon>Metazoa</taxon>
        <taxon>Chordata</taxon>
        <taxon>Craniata</taxon>
        <taxon>Vertebrata</taxon>
        <taxon>Euteleostomi</taxon>
        <taxon>Mammalia</taxon>
        <taxon>Eutheria</taxon>
        <taxon>Laurasiatheria</taxon>
        <taxon>Carnivora</taxon>
        <taxon>Feliformia</taxon>
        <taxon>Felidae</taxon>
        <taxon>Felinae</taxon>
        <taxon>Lynx</taxon>
    </lineage>
</organism>
<evidence type="ECO:0000313" key="1">
    <source>
        <dbReference type="EMBL" id="VFV45630.1"/>
    </source>
</evidence>
<dbReference type="AlphaFoldDB" id="A0A485PJ33"/>
<dbReference type="Proteomes" id="UP000386466">
    <property type="component" value="Unassembled WGS sequence"/>
</dbReference>
<sequence length="69" mass="8029">SKKWTINKAYHSQIHKILWQGKNHEISKGKRALNLQGKTDQVCSRPIHRNLEGQKGVAGYIYVVYHKNM</sequence>
<protein>
    <submittedName>
        <fullName evidence="1">Uncharacterized protein</fullName>
    </submittedName>
</protein>
<proteinExistence type="predicted"/>
<feature type="non-terminal residue" evidence="1">
    <location>
        <position position="1"/>
    </location>
</feature>
<gene>
    <name evidence="1" type="ORF">LYPA_23C012587</name>
</gene>
<evidence type="ECO:0000313" key="2">
    <source>
        <dbReference type="Proteomes" id="UP000386466"/>
    </source>
</evidence>
<reference evidence="1 2" key="1">
    <citation type="submission" date="2019-01" db="EMBL/GenBank/DDBJ databases">
        <authorList>
            <person name="Alioto T."/>
            <person name="Alioto T."/>
        </authorList>
    </citation>
    <scope>NUCLEOTIDE SEQUENCE [LARGE SCALE GENOMIC DNA]</scope>
</reference>
<dbReference type="EMBL" id="CAAGRJ010037726">
    <property type="protein sequence ID" value="VFV45630.1"/>
    <property type="molecule type" value="Genomic_DNA"/>
</dbReference>
<name>A0A485PJ33_LYNPA</name>